<sequence>MKKNWIIGCISTLLFASSIAHADFNLYASAGNACDYIAGHWAGKGTASSWLIGDCIYHGAGSISAPDGLGRFSIELSADKESGNIICPNHAKKQLRGICANGKVTITTEYGNINGNFSKNSGSAQGTLTVAPGVSADVVVQFQRVG</sequence>
<name>A0A0W0VHQ3_9GAMM</name>
<dbReference type="STRING" id="456.Ljor_0006"/>
<dbReference type="Proteomes" id="UP000055035">
    <property type="component" value="Unassembled WGS sequence"/>
</dbReference>
<organism evidence="2 3">
    <name type="scientific">Legionella jordanis</name>
    <dbReference type="NCBI Taxonomy" id="456"/>
    <lineage>
        <taxon>Bacteria</taxon>
        <taxon>Pseudomonadati</taxon>
        <taxon>Pseudomonadota</taxon>
        <taxon>Gammaproteobacteria</taxon>
        <taxon>Legionellales</taxon>
        <taxon>Legionellaceae</taxon>
        <taxon>Legionella</taxon>
    </lineage>
</organism>
<dbReference type="RefSeq" id="WP_058469604.1">
    <property type="nucleotide sequence ID" value="NZ_CAAAIC010000013.1"/>
</dbReference>
<accession>A0A0W0VHQ3</accession>
<reference evidence="2 3" key="1">
    <citation type="submission" date="2015-11" db="EMBL/GenBank/DDBJ databases">
        <title>Genomic analysis of 38 Legionella species identifies large and diverse effector repertoires.</title>
        <authorList>
            <person name="Burstein D."/>
            <person name="Amaro F."/>
            <person name="Zusman T."/>
            <person name="Lifshitz Z."/>
            <person name="Cohen O."/>
            <person name="Gilbert J.A."/>
            <person name="Pupko T."/>
            <person name="Shuman H.A."/>
            <person name="Segal G."/>
        </authorList>
    </citation>
    <scope>NUCLEOTIDE SEQUENCE [LARGE SCALE GENOMIC DNA]</scope>
    <source>
        <strain evidence="2 3">BL-540</strain>
    </source>
</reference>
<dbReference type="OrthoDB" id="5636981at2"/>
<keyword evidence="3" id="KW-1185">Reference proteome</keyword>
<evidence type="ECO:0000313" key="3">
    <source>
        <dbReference type="Proteomes" id="UP000055035"/>
    </source>
</evidence>
<keyword evidence="1" id="KW-0732">Signal</keyword>
<proteinExistence type="predicted"/>
<comment type="caution">
    <text evidence="2">The sequence shown here is derived from an EMBL/GenBank/DDBJ whole genome shotgun (WGS) entry which is preliminary data.</text>
</comment>
<evidence type="ECO:0000256" key="1">
    <source>
        <dbReference type="SAM" id="SignalP"/>
    </source>
</evidence>
<protein>
    <submittedName>
        <fullName evidence="2">Uncharacterized protein</fullName>
    </submittedName>
</protein>
<dbReference type="EMBL" id="LNYJ01000001">
    <property type="protein sequence ID" value="KTD19209.1"/>
    <property type="molecule type" value="Genomic_DNA"/>
</dbReference>
<evidence type="ECO:0000313" key="2">
    <source>
        <dbReference type="EMBL" id="KTD19209.1"/>
    </source>
</evidence>
<feature type="signal peptide" evidence="1">
    <location>
        <begin position="1"/>
        <end position="22"/>
    </location>
</feature>
<gene>
    <name evidence="2" type="ORF">Ljor_0006</name>
</gene>
<feature type="chain" id="PRO_5006914802" evidence="1">
    <location>
        <begin position="23"/>
        <end position="146"/>
    </location>
</feature>
<dbReference type="PATRIC" id="fig|456.5.peg.6"/>
<dbReference type="AlphaFoldDB" id="A0A0W0VHQ3"/>